<reference evidence="4" key="1">
    <citation type="submission" date="2022-07" db="EMBL/GenBank/DDBJ databases">
        <title>Ectorhizobium quercum gen.nov., sp. nov.</title>
        <authorList>
            <person name="Ma T."/>
            <person name="Li Y."/>
        </authorList>
    </citation>
    <scope>NUCLEOTIDE SEQUENCE</scope>
    <source>
        <strain evidence="4">BDR2-2</strain>
    </source>
</reference>
<dbReference type="AlphaFoldDB" id="A0AAE3SUI0"/>
<gene>
    <name evidence="4" type="ORF">NOF55_08280</name>
</gene>
<dbReference type="PANTHER" id="PTHR30466">
    <property type="entry name" value="FLAVIN REDUCTASE"/>
    <property type="match status" value="1"/>
</dbReference>
<organism evidence="4 5">
    <name type="scientific">Ectorhizobium quercum</name>
    <dbReference type="NCBI Taxonomy" id="2965071"/>
    <lineage>
        <taxon>Bacteria</taxon>
        <taxon>Pseudomonadati</taxon>
        <taxon>Pseudomonadota</taxon>
        <taxon>Alphaproteobacteria</taxon>
        <taxon>Hyphomicrobiales</taxon>
        <taxon>Rhizobiaceae</taxon>
        <taxon>Ectorhizobium</taxon>
    </lineage>
</organism>
<keyword evidence="2" id="KW-0560">Oxidoreductase</keyword>
<name>A0AAE3SUI0_9HYPH</name>
<comment type="caution">
    <text evidence="4">The sequence shown here is derived from an EMBL/GenBank/DDBJ whole genome shotgun (WGS) entry which is preliminary data.</text>
</comment>
<dbReference type="Pfam" id="PF01613">
    <property type="entry name" value="Flavin_Reduct"/>
    <property type="match status" value="1"/>
</dbReference>
<dbReference type="RefSeq" id="WP_306410871.1">
    <property type="nucleotide sequence ID" value="NZ_JANFPI010000002.1"/>
</dbReference>
<dbReference type="SUPFAM" id="SSF50475">
    <property type="entry name" value="FMN-binding split barrel"/>
    <property type="match status" value="1"/>
</dbReference>
<evidence type="ECO:0000313" key="5">
    <source>
        <dbReference type="Proteomes" id="UP001208771"/>
    </source>
</evidence>
<dbReference type="SMART" id="SM00903">
    <property type="entry name" value="Flavin_Reduct"/>
    <property type="match status" value="1"/>
</dbReference>
<dbReference type="InterPro" id="IPR050268">
    <property type="entry name" value="NADH-dep_flavin_reductase"/>
</dbReference>
<proteinExistence type="inferred from homology"/>
<sequence>MDDQRRLRNALGEFATGVVVVTAKGASGELAGMTMNSFSAVSLDPPLVLFSIGRQAHSLQAFRSSGHVAINVLASDQEALSNQFARPLTDKWAGVDYTPGLGGAPLLKGALAHFECAPHAEFDGGDHIIFVVRVARFSARPGAHDPLLFLRGRYRRVRNDWQMEADWPLAIHY</sequence>
<dbReference type="Proteomes" id="UP001208771">
    <property type="component" value="Unassembled WGS sequence"/>
</dbReference>
<dbReference type="PANTHER" id="PTHR30466:SF11">
    <property type="entry name" value="FLAVIN-DEPENDENT MONOOXYGENASE, REDUCTASE SUBUNIT HSAB"/>
    <property type="match status" value="1"/>
</dbReference>
<dbReference type="Gene3D" id="2.30.110.10">
    <property type="entry name" value="Electron Transport, Fmn-binding Protein, Chain A"/>
    <property type="match status" value="1"/>
</dbReference>
<dbReference type="EMBL" id="JANFPI010000002">
    <property type="protein sequence ID" value="MCX8997102.1"/>
    <property type="molecule type" value="Genomic_DNA"/>
</dbReference>
<dbReference type="InterPro" id="IPR002563">
    <property type="entry name" value="Flavin_Rdtase-like_dom"/>
</dbReference>
<evidence type="ECO:0000256" key="2">
    <source>
        <dbReference type="ARBA" id="ARBA00023002"/>
    </source>
</evidence>
<keyword evidence="5" id="KW-1185">Reference proteome</keyword>
<feature type="domain" description="Flavin reductase like" evidence="3">
    <location>
        <begin position="11"/>
        <end position="156"/>
    </location>
</feature>
<evidence type="ECO:0000256" key="1">
    <source>
        <dbReference type="ARBA" id="ARBA00008898"/>
    </source>
</evidence>
<protein>
    <submittedName>
        <fullName evidence="4">Flavin reductase family protein</fullName>
    </submittedName>
</protein>
<comment type="similarity">
    <text evidence="1">Belongs to the non-flavoprotein flavin reductase family.</text>
</comment>
<accession>A0AAE3SUI0</accession>
<evidence type="ECO:0000259" key="3">
    <source>
        <dbReference type="SMART" id="SM00903"/>
    </source>
</evidence>
<evidence type="ECO:0000313" key="4">
    <source>
        <dbReference type="EMBL" id="MCX8997102.1"/>
    </source>
</evidence>
<dbReference type="GO" id="GO:0042602">
    <property type="term" value="F:riboflavin reductase (NADPH) activity"/>
    <property type="evidence" value="ECO:0007669"/>
    <property type="project" value="TreeGrafter"/>
</dbReference>
<dbReference type="GO" id="GO:0010181">
    <property type="term" value="F:FMN binding"/>
    <property type="evidence" value="ECO:0007669"/>
    <property type="project" value="InterPro"/>
</dbReference>
<dbReference type="InterPro" id="IPR012349">
    <property type="entry name" value="Split_barrel_FMN-bd"/>
</dbReference>